<dbReference type="InterPro" id="IPR008271">
    <property type="entry name" value="Ser/Thr_kinase_AS"/>
</dbReference>
<accession>W2MLQ5</accession>
<dbReference type="InterPro" id="IPR000719">
    <property type="entry name" value="Prot_kinase_dom"/>
</dbReference>
<dbReference type="VEuPathDB" id="FungiDB:PPTG_16192"/>
<keyword evidence="1" id="KW-1133">Transmembrane helix</keyword>
<dbReference type="SMART" id="SM00220">
    <property type="entry name" value="S_TKc"/>
    <property type="match status" value="1"/>
</dbReference>
<dbReference type="Gene3D" id="1.10.510.10">
    <property type="entry name" value="Transferase(Phosphotransferase) domain 1"/>
    <property type="match status" value="2"/>
</dbReference>
<dbReference type="VEuPathDB" id="FungiDB:PPTG_16193"/>
<dbReference type="InterPro" id="IPR011009">
    <property type="entry name" value="Kinase-like_dom_sf"/>
</dbReference>
<keyword evidence="1" id="KW-0472">Membrane</keyword>
<dbReference type="PANTHER" id="PTHR44329:SF214">
    <property type="entry name" value="PROTEIN KINASE DOMAIN-CONTAINING PROTEIN"/>
    <property type="match status" value="1"/>
</dbReference>
<evidence type="ECO:0000256" key="1">
    <source>
        <dbReference type="SAM" id="Phobius"/>
    </source>
</evidence>
<keyword evidence="3" id="KW-0808">Transferase</keyword>
<dbReference type="AlphaFoldDB" id="W2MLQ5"/>
<dbReference type="PROSITE" id="PS50011">
    <property type="entry name" value="PROTEIN_KINASE_DOM"/>
    <property type="match status" value="2"/>
</dbReference>
<sequence length="765" mass="85251">MSWSRDKIHIAVGTASALQYLHSRTPPLIHRDLKSKNILLTRALEAKLIDFGVSRARQEYSMTAGVGTPYWTAPEILEGKRYTEQADIYSFGVVLSELDTCKLPYHDVVGSDGKMLKPVQILADVMAGMLRPSFSDESASKRYQDADLPSDDGSFVFDGTNSDLARQLYFRANAEASVSQFNNLEIPSAVQDRLDELDLDWNKLPGIAQRALLWDSGFGLTASYTPVKIWTLNNHTMANLAVPLEQVRAVGCEEKACVQPDNTTSYSNEWCGGAQLLQAARCVVEDFVDTGDIHAAMWVTGGNPIVIPTPHVLKHEWKDQRDKNSYIVFAIHTLDFDDEPAWNTCPDSTQNDGYGSLVVPCFTTDNITNATMEAMKEVEGSPWVSRWLVEDYSTPDEHEFKMILLVPIIGGIVATIGLLGLLIIVKQRRQRQPKSTSSDGAQICSKDLKRGYRNSNQGLSSHHPANNSTFGDFEWTSSTLRETIGSESLLDKRIPYDSIHFERVVSKGASGEVWLADFQGQQVAVKRLLQSKTHSADEVEEFAQEIQLSASLTHPNIVGFIGVAWNSLTNLVMVLEFLPLGDLQAYLRKNFDLLLWSKDKIHIAIGIALALEYLHSRSPPIIHRDLKSRNILISKRLEPKLSDFGVSRTRQENIMTAGVGTPYWSAPEILEGKQYTELADIYSFGVVLSELDTAKLPYHDALTPEGKSQKPFKILAEVITGVLRPTFSKECSPQIRRIGVACCQHDPDRRPTAAQVLEMLRQPSD</sequence>
<name>W2MLQ5_PHYNI</name>
<dbReference type="Gene3D" id="3.30.200.20">
    <property type="entry name" value="Phosphorylase Kinase, domain 1"/>
    <property type="match status" value="1"/>
</dbReference>
<dbReference type="PROSITE" id="PS00108">
    <property type="entry name" value="PROTEIN_KINASE_ST"/>
    <property type="match status" value="2"/>
</dbReference>
<dbReference type="EMBL" id="KI695141">
    <property type="protein sequence ID" value="ETM37282.1"/>
    <property type="molecule type" value="Genomic_DNA"/>
</dbReference>
<organism evidence="3">
    <name type="scientific">Phytophthora nicotianae</name>
    <name type="common">Potato buckeye rot agent</name>
    <name type="synonym">Phytophthora parasitica</name>
    <dbReference type="NCBI Taxonomy" id="4792"/>
    <lineage>
        <taxon>Eukaryota</taxon>
        <taxon>Sar</taxon>
        <taxon>Stramenopiles</taxon>
        <taxon>Oomycota</taxon>
        <taxon>Peronosporomycetes</taxon>
        <taxon>Peronosporales</taxon>
        <taxon>Peronosporaceae</taxon>
        <taxon>Phytophthora</taxon>
    </lineage>
</organism>
<feature type="transmembrane region" description="Helical" evidence="1">
    <location>
        <begin position="402"/>
        <end position="425"/>
    </location>
</feature>
<dbReference type="InterPro" id="IPR051681">
    <property type="entry name" value="Ser/Thr_Kinases-Pseudokinases"/>
</dbReference>
<feature type="domain" description="Protein kinase" evidence="2">
    <location>
        <begin position="1"/>
        <end position="156"/>
    </location>
</feature>
<dbReference type="GO" id="GO:0005524">
    <property type="term" value="F:ATP binding"/>
    <property type="evidence" value="ECO:0007669"/>
    <property type="project" value="InterPro"/>
</dbReference>
<reference evidence="3" key="1">
    <citation type="submission" date="2013-11" db="EMBL/GenBank/DDBJ databases">
        <title>The Genome Sequence of Phytophthora parasitica IAC_01/95.</title>
        <authorList>
            <consortium name="The Broad Institute Genomics Platform"/>
            <person name="Russ C."/>
            <person name="Tyler B."/>
            <person name="Panabieres F."/>
            <person name="Shan W."/>
            <person name="Tripathy S."/>
            <person name="Grunwald N."/>
            <person name="Machado M."/>
            <person name="Johnson C.S."/>
            <person name="Arredondo F."/>
            <person name="Hong C."/>
            <person name="Coffey M."/>
            <person name="Young S.K."/>
            <person name="Zeng Q."/>
            <person name="Gargeya S."/>
            <person name="Fitzgerald M."/>
            <person name="Abouelleil A."/>
            <person name="Alvarado L."/>
            <person name="Chapman S.B."/>
            <person name="Gainer-Dewar J."/>
            <person name="Goldberg J."/>
            <person name="Griggs A."/>
            <person name="Gujja S."/>
            <person name="Hansen M."/>
            <person name="Howarth C."/>
            <person name="Imamovic A."/>
            <person name="Ireland A."/>
            <person name="Larimer J."/>
            <person name="McCowan C."/>
            <person name="Murphy C."/>
            <person name="Pearson M."/>
            <person name="Poon T.W."/>
            <person name="Priest M."/>
            <person name="Roberts A."/>
            <person name="Saif S."/>
            <person name="Shea T."/>
            <person name="Sykes S."/>
            <person name="Wortman J."/>
            <person name="Nusbaum C."/>
            <person name="Birren B."/>
        </authorList>
    </citation>
    <scope>NUCLEOTIDE SEQUENCE [LARGE SCALE GENOMIC DNA]</scope>
    <source>
        <strain evidence="3">IAC_01/95</strain>
    </source>
</reference>
<gene>
    <name evidence="3" type="ORF">L914_16158</name>
</gene>
<proteinExistence type="predicted"/>
<protein>
    <submittedName>
        <fullName evidence="3">TKL protein kinase</fullName>
    </submittedName>
</protein>
<dbReference type="Proteomes" id="UP000054532">
    <property type="component" value="Unassembled WGS sequence"/>
</dbReference>
<keyword evidence="3" id="KW-0418">Kinase</keyword>
<dbReference type="SUPFAM" id="SSF56112">
    <property type="entry name" value="Protein kinase-like (PK-like)"/>
    <property type="match status" value="2"/>
</dbReference>
<dbReference type="Pfam" id="PF00069">
    <property type="entry name" value="Pkinase"/>
    <property type="match status" value="2"/>
</dbReference>
<dbReference type="GO" id="GO:0004674">
    <property type="term" value="F:protein serine/threonine kinase activity"/>
    <property type="evidence" value="ECO:0007669"/>
    <property type="project" value="TreeGrafter"/>
</dbReference>
<keyword evidence="1" id="KW-0812">Transmembrane</keyword>
<dbReference type="CDD" id="cd13999">
    <property type="entry name" value="STKc_MAP3K-like"/>
    <property type="match status" value="1"/>
</dbReference>
<dbReference type="PANTHER" id="PTHR44329">
    <property type="entry name" value="SERINE/THREONINE-PROTEIN KINASE TNNI3K-RELATED"/>
    <property type="match status" value="1"/>
</dbReference>
<evidence type="ECO:0000259" key="2">
    <source>
        <dbReference type="PROSITE" id="PS50011"/>
    </source>
</evidence>
<evidence type="ECO:0000313" key="3">
    <source>
        <dbReference type="EMBL" id="ETM37282.1"/>
    </source>
</evidence>
<feature type="domain" description="Protein kinase" evidence="2">
    <location>
        <begin position="499"/>
        <end position="765"/>
    </location>
</feature>